<dbReference type="STRING" id="572036.SAMN05661099_3004"/>
<dbReference type="GO" id="GO:0003677">
    <property type="term" value="F:DNA binding"/>
    <property type="evidence" value="ECO:0007669"/>
    <property type="project" value="UniProtKB-UniRule"/>
</dbReference>
<dbReference type="OrthoDB" id="6430772at2"/>
<name>A0A1T5EH18_9SPHI</name>
<dbReference type="SUPFAM" id="SSF48498">
    <property type="entry name" value="Tetracyclin repressor-like, C-terminal domain"/>
    <property type="match status" value="1"/>
</dbReference>
<dbReference type="AlphaFoldDB" id="A0A1T5EH18"/>
<dbReference type="InterPro" id="IPR050109">
    <property type="entry name" value="HTH-type_TetR-like_transc_reg"/>
</dbReference>
<evidence type="ECO:0000259" key="3">
    <source>
        <dbReference type="PROSITE" id="PS50977"/>
    </source>
</evidence>
<dbReference type="EMBL" id="FUYR01000003">
    <property type="protein sequence ID" value="SKB83186.1"/>
    <property type="molecule type" value="Genomic_DNA"/>
</dbReference>
<accession>A0A1T5EH18</accession>
<evidence type="ECO:0000313" key="4">
    <source>
        <dbReference type="EMBL" id="SKB83186.1"/>
    </source>
</evidence>
<evidence type="ECO:0000256" key="2">
    <source>
        <dbReference type="PROSITE-ProRule" id="PRU00335"/>
    </source>
</evidence>
<evidence type="ECO:0000256" key="1">
    <source>
        <dbReference type="ARBA" id="ARBA00023125"/>
    </source>
</evidence>
<dbReference type="PANTHER" id="PTHR30055">
    <property type="entry name" value="HTH-TYPE TRANSCRIPTIONAL REGULATOR RUTR"/>
    <property type="match status" value="1"/>
</dbReference>
<dbReference type="InterPro" id="IPR009057">
    <property type="entry name" value="Homeodomain-like_sf"/>
</dbReference>
<proteinExistence type="predicted"/>
<protein>
    <submittedName>
        <fullName evidence="4">Transcriptional regulator, TetR family</fullName>
    </submittedName>
</protein>
<feature type="domain" description="HTH tetR-type" evidence="3">
    <location>
        <begin position="1"/>
        <end position="61"/>
    </location>
</feature>
<dbReference type="InterPro" id="IPR054422">
    <property type="entry name" value="TetR-like_HI_0893_C"/>
</dbReference>
<sequence>MDKKEQIILAAMRLLTERGVQATPMSAIAKAANTGMGTIYNYFATKEELINAIYLYIKRSEIHLVAKALESDSSLKSRFFSFYTAFISFYFKYPESFAFMDQFHSSPIITQSTRDAGQADFMPVISLIQQGQQDGIIKNMDLDALLHFLAGTITTYVRWVKGSGKDNDQALVDQQLRLVWDAIKE</sequence>
<organism evidence="4 5">
    <name type="scientific">Daejeonella lutea</name>
    <dbReference type="NCBI Taxonomy" id="572036"/>
    <lineage>
        <taxon>Bacteria</taxon>
        <taxon>Pseudomonadati</taxon>
        <taxon>Bacteroidota</taxon>
        <taxon>Sphingobacteriia</taxon>
        <taxon>Sphingobacteriales</taxon>
        <taxon>Sphingobacteriaceae</taxon>
        <taxon>Daejeonella</taxon>
    </lineage>
</organism>
<dbReference type="PRINTS" id="PR00455">
    <property type="entry name" value="HTHTETR"/>
</dbReference>
<gene>
    <name evidence="4" type="ORF">SAMN05661099_3004</name>
</gene>
<dbReference type="PROSITE" id="PS50977">
    <property type="entry name" value="HTH_TETR_2"/>
    <property type="match status" value="1"/>
</dbReference>
<dbReference type="InterPro" id="IPR001647">
    <property type="entry name" value="HTH_TetR"/>
</dbReference>
<keyword evidence="5" id="KW-1185">Reference proteome</keyword>
<feature type="DNA-binding region" description="H-T-H motif" evidence="2">
    <location>
        <begin position="24"/>
        <end position="43"/>
    </location>
</feature>
<keyword evidence="1 2" id="KW-0238">DNA-binding</keyword>
<evidence type="ECO:0000313" key="5">
    <source>
        <dbReference type="Proteomes" id="UP000189981"/>
    </source>
</evidence>
<dbReference type="RefSeq" id="WP_079703513.1">
    <property type="nucleotide sequence ID" value="NZ_FUYR01000003.1"/>
</dbReference>
<dbReference type="Pfam" id="PF22604">
    <property type="entry name" value="TetR_HI_0893_C"/>
    <property type="match status" value="1"/>
</dbReference>
<reference evidence="5" key="1">
    <citation type="submission" date="2017-02" db="EMBL/GenBank/DDBJ databases">
        <authorList>
            <person name="Varghese N."/>
            <person name="Submissions S."/>
        </authorList>
    </citation>
    <scope>NUCLEOTIDE SEQUENCE [LARGE SCALE GENOMIC DNA]</scope>
    <source>
        <strain evidence="5">DSM 22385</strain>
    </source>
</reference>
<dbReference type="Proteomes" id="UP000189981">
    <property type="component" value="Unassembled WGS sequence"/>
</dbReference>
<dbReference type="InterPro" id="IPR036271">
    <property type="entry name" value="Tet_transcr_reg_TetR-rel_C_sf"/>
</dbReference>
<dbReference type="SUPFAM" id="SSF46689">
    <property type="entry name" value="Homeodomain-like"/>
    <property type="match status" value="1"/>
</dbReference>
<dbReference type="Pfam" id="PF00440">
    <property type="entry name" value="TetR_N"/>
    <property type="match status" value="1"/>
</dbReference>
<dbReference type="Gene3D" id="1.10.357.10">
    <property type="entry name" value="Tetracycline Repressor, domain 2"/>
    <property type="match status" value="1"/>
</dbReference>